<keyword evidence="5" id="KW-1185">Reference proteome</keyword>
<dbReference type="InterPro" id="IPR018247">
    <property type="entry name" value="EF_Hand_1_Ca_BS"/>
</dbReference>
<protein>
    <recommendedName>
        <fullName evidence="3">EF-hand domain-containing protein</fullName>
    </recommendedName>
</protein>
<keyword evidence="2" id="KW-0732">Signal</keyword>
<feature type="signal peptide" evidence="2">
    <location>
        <begin position="1"/>
        <end position="23"/>
    </location>
</feature>
<evidence type="ECO:0000313" key="5">
    <source>
        <dbReference type="Proteomes" id="UP000285310"/>
    </source>
</evidence>
<dbReference type="PROSITE" id="PS00018">
    <property type="entry name" value="EF_HAND_1"/>
    <property type="match status" value="2"/>
</dbReference>
<dbReference type="SUPFAM" id="SSF47473">
    <property type="entry name" value="EF-hand"/>
    <property type="match status" value="1"/>
</dbReference>
<dbReference type="InterPro" id="IPR002048">
    <property type="entry name" value="EF_hand_dom"/>
</dbReference>
<dbReference type="InParanoid" id="A0A423Q2R1"/>
<dbReference type="Proteomes" id="UP000285310">
    <property type="component" value="Unassembled WGS sequence"/>
</dbReference>
<feature type="compositionally biased region" description="Basic and acidic residues" evidence="1">
    <location>
        <begin position="51"/>
        <end position="66"/>
    </location>
</feature>
<feature type="chain" id="PRO_5019138330" description="EF-hand domain-containing protein" evidence="2">
    <location>
        <begin position="24"/>
        <end position="149"/>
    </location>
</feature>
<dbReference type="PROSITE" id="PS50222">
    <property type="entry name" value="EF_HAND_2"/>
    <property type="match status" value="2"/>
</dbReference>
<evidence type="ECO:0000256" key="1">
    <source>
        <dbReference type="SAM" id="MobiDB-lite"/>
    </source>
</evidence>
<reference evidence="4 5" key="1">
    <citation type="submission" date="2013-10" db="EMBL/GenBank/DDBJ databases">
        <title>Salinisphaera japonica YTM-1 Genome Sequencing.</title>
        <authorList>
            <person name="Lai Q."/>
            <person name="Li C."/>
            <person name="Shao Z."/>
        </authorList>
    </citation>
    <scope>NUCLEOTIDE SEQUENCE [LARGE SCALE GENOMIC DNA]</scope>
    <source>
        <strain evidence="4 5">YTM-1</strain>
    </source>
</reference>
<sequence>MSSKHVARALVLLGACYSASVWAAPLTSADENGDGAISRQEAMDAQNASFERLDDNGNGKLSRDEFDAGQPGAPEDASQADIARRKQVVSRWFDQIDRDGDASITPPEYRDAVSPYFDRLDANHDGKISQQELRKSFQEVDEAQAELGG</sequence>
<feature type="region of interest" description="Disordered" evidence="1">
    <location>
        <begin position="43"/>
        <end position="82"/>
    </location>
</feature>
<dbReference type="GO" id="GO:0005509">
    <property type="term" value="F:calcium ion binding"/>
    <property type="evidence" value="ECO:0007669"/>
    <property type="project" value="InterPro"/>
</dbReference>
<gene>
    <name evidence="4" type="ORF">SAJA_00150</name>
</gene>
<dbReference type="EMBL" id="AYKG01000001">
    <property type="protein sequence ID" value="ROO32899.1"/>
    <property type="molecule type" value="Genomic_DNA"/>
</dbReference>
<dbReference type="Pfam" id="PF13202">
    <property type="entry name" value="EF-hand_5"/>
    <property type="match status" value="4"/>
</dbReference>
<comment type="caution">
    <text evidence="4">The sequence shown here is derived from an EMBL/GenBank/DDBJ whole genome shotgun (WGS) entry which is preliminary data.</text>
</comment>
<accession>A0A423Q2R1</accession>
<feature type="domain" description="EF-hand" evidence="3">
    <location>
        <begin position="84"/>
        <end position="119"/>
    </location>
</feature>
<evidence type="ECO:0000313" key="4">
    <source>
        <dbReference type="EMBL" id="ROO32899.1"/>
    </source>
</evidence>
<feature type="domain" description="EF-hand" evidence="3">
    <location>
        <begin position="120"/>
        <end position="143"/>
    </location>
</feature>
<dbReference type="AlphaFoldDB" id="A0A423Q2R1"/>
<evidence type="ECO:0000259" key="3">
    <source>
        <dbReference type="PROSITE" id="PS50222"/>
    </source>
</evidence>
<proteinExistence type="predicted"/>
<evidence type="ECO:0000256" key="2">
    <source>
        <dbReference type="SAM" id="SignalP"/>
    </source>
</evidence>
<dbReference type="InterPro" id="IPR011992">
    <property type="entry name" value="EF-hand-dom_pair"/>
</dbReference>
<name>A0A423Q2R1_9GAMM</name>
<dbReference type="RefSeq" id="WP_184999674.1">
    <property type="nucleotide sequence ID" value="NZ_AYKG01000001.1"/>
</dbReference>
<organism evidence="4 5">
    <name type="scientific">Salinisphaera japonica YTM-1</name>
    <dbReference type="NCBI Taxonomy" id="1209778"/>
    <lineage>
        <taxon>Bacteria</taxon>
        <taxon>Pseudomonadati</taxon>
        <taxon>Pseudomonadota</taxon>
        <taxon>Gammaproteobacteria</taxon>
        <taxon>Salinisphaerales</taxon>
        <taxon>Salinisphaeraceae</taxon>
        <taxon>Salinisphaera</taxon>
    </lineage>
</organism>
<dbReference type="Gene3D" id="1.10.238.10">
    <property type="entry name" value="EF-hand"/>
    <property type="match status" value="2"/>
</dbReference>